<dbReference type="NCBIfam" id="NF047832">
    <property type="entry name" value="caspase_w_EACC1"/>
    <property type="match status" value="1"/>
</dbReference>
<accession>A0ABN2C5Q1</accession>
<keyword evidence="3" id="KW-1185">Reference proteome</keyword>
<dbReference type="InterPro" id="IPR011600">
    <property type="entry name" value="Pept_C14_caspase"/>
</dbReference>
<evidence type="ECO:0000259" key="1">
    <source>
        <dbReference type="Pfam" id="PF00656"/>
    </source>
</evidence>
<dbReference type="RefSeq" id="WP_344509559.1">
    <property type="nucleotide sequence ID" value="NZ_BAAAQD010000022.1"/>
</dbReference>
<evidence type="ECO:0000313" key="2">
    <source>
        <dbReference type="EMBL" id="GAA1551738.1"/>
    </source>
</evidence>
<dbReference type="InterPro" id="IPR003774">
    <property type="entry name" value="AlgH-like"/>
</dbReference>
<dbReference type="SUPFAM" id="SSF143456">
    <property type="entry name" value="VC0467-like"/>
    <property type="match status" value="1"/>
</dbReference>
<evidence type="ECO:0000313" key="3">
    <source>
        <dbReference type="Proteomes" id="UP001501470"/>
    </source>
</evidence>
<dbReference type="InterPro" id="IPR029030">
    <property type="entry name" value="Caspase-like_dom_sf"/>
</dbReference>
<dbReference type="Pfam" id="PF02622">
    <property type="entry name" value="DUF179"/>
    <property type="match status" value="1"/>
</dbReference>
<sequence>MTQLSDARRSRVVLVGSSTYDNFPAIPAVTNNLTALRDVLVDPHRWGLDPDACRVVHNPETTRDVHAVMRRAAAEVDVSGLLLLYFAGHGVIDPDTGVLHLAVGQTMPDSAYSSAVPFDWVRRLVQGSRSAHRVVILDCCYAGRAIPGLGADDDAALATQVEIDRSCVLVAASGNRIALAPPDEPLTAFTGALVELLRDGVAGGPPLLDLGTLHDEIRRVQRARGRPIPELRARNGGDRIPIVHNAATQRLPAVPPQPAEPETPRLDSSLVGRVLRGAPGAPGVADPELAGDVAILAHSPIEGAIGVRLDRPATRSPAHVLGEELAGSLHVHAVLDGGPVRDVILLLGLLRPGYTAPDGWRVLGRELVVVPLDAYPALAEAVVSAAYLFVGYLGWRPQQLETELAAGHLVDTDTDLVTWLADPQHAR</sequence>
<dbReference type="Gene3D" id="3.40.50.1460">
    <property type="match status" value="1"/>
</dbReference>
<feature type="domain" description="Peptidase C14 caspase" evidence="1">
    <location>
        <begin position="11"/>
        <end position="231"/>
    </location>
</feature>
<dbReference type="EMBL" id="BAAAQD010000022">
    <property type="protein sequence ID" value="GAA1551738.1"/>
    <property type="molecule type" value="Genomic_DNA"/>
</dbReference>
<proteinExistence type="predicted"/>
<gene>
    <name evidence="2" type="ORF">GCM10009827_085430</name>
</gene>
<reference evidence="2 3" key="1">
    <citation type="journal article" date="2019" name="Int. J. Syst. Evol. Microbiol.">
        <title>The Global Catalogue of Microorganisms (GCM) 10K type strain sequencing project: providing services to taxonomists for standard genome sequencing and annotation.</title>
        <authorList>
            <consortium name="The Broad Institute Genomics Platform"/>
            <consortium name="The Broad Institute Genome Sequencing Center for Infectious Disease"/>
            <person name="Wu L."/>
            <person name="Ma J."/>
        </authorList>
    </citation>
    <scope>NUCLEOTIDE SEQUENCE [LARGE SCALE GENOMIC DNA]</scope>
    <source>
        <strain evidence="2 3">JCM 15933</strain>
    </source>
</reference>
<comment type="caution">
    <text evidence="2">The sequence shown here is derived from an EMBL/GenBank/DDBJ whole genome shotgun (WGS) entry which is preliminary data.</text>
</comment>
<dbReference type="Gene3D" id="3.40.1740.10">
    <property type="entry name" value="VC0467-like"/>
    <property type="match status" value="1"/>
</dbReference>
<organism evidence="2 3">
    <name type="scientific">Dactylosporangium maewongense</name>
    <dbReference type="NCBI Taxonomy" id="634393"/>
    <lineage>
        <taxon>Bacteria</taxon>
        <taxon>Bacillati</taxon>
        <taxon>Actinomycetota</taxon>
        <taxon>Actinomycetes</taxon>
        <taxon>Micromonosporales</taxon>
        <taxon>Micromonosporaceae</taxon>
        <taxon>Dactylosporangium</taxon>
    </lineage>
</organism>
<dbReference type="SUPFAM" id="SSF52129">
    <property type="entry name" value="Caspase-like"/>
    <property type="match status" value="1"/>
</dbReference>
<name>A0ABN2C5Q1_9ACTN</name>
<protein>
    <recommendedName>
        <fullName evidence="1">Peptidase C14 caspase domain-containing protein</fullName>
    </recommendedName>
</protein>
<dbReference type="Pfam" id="PF00656">
    <property type="entry name" value="Peptidase_C14"/>
    <property type="match status" value="1"/>
</dbReference>
<dbReference type="Proteomes" id="UP001501470">
    <property type="component" value="Unassembled WGS sequence"/>
</dbReference>